<dbReference type="SUPFAM" id="SSF55781">
    <property type="entry name" value="GAF domain-like"/>
    <property type="match status" value="1"/>
</dbReference>
<dbReference type="Gene3D" id="1.10.10.10">
    <property type="entry name" value="Winged helix-like DNA-binding domain superfamily/Winged helix DNA-binding domain"/>
    <property type="match status" value="1"/>
</dbReference>
<evidence type="ECO:0000313" key="7">
    <source>
        <dbReference type="Proteomes" id="UP000237798"/>
    </source>
</evidence>
<dbReference type="SUPFAM" id="SSF46785">
    <property type="entry name" value="Winged helix' DNA-binding domain"/>
    <property type="match status" value="1"/>
</dbReference>
<dbReference type="InterPro" id="IPR014757">
    <property type="entry name" value="Tscrpt_reg_IclR_C"/>
</dbReference>
<evidence type="ECO:0000256" key="3">
    <source>
        <dbReference type="ARBA" id="ARBA00023163"/>
    </source>
</evidence>
<dbReference type="InterPro" id="IPR036388">
    <property type="entry name" value="WH-like_DNA-bd_sf"/>
</dbReference>
<organism evidence="6 7">
    <name type="scientific">Clostridium luticellarii</name>
    <dbReference type="NCBI Taxonomy" id="1691940"/>
    <lineage>
        <taxon>Bacteria</taxon>
        <taxon>Bacillati</taxon>
        <taxon>Bacillota</taxon>
        <taxon>Clostridia</taxon>
        <taxon>Eubacteriales</taxon>
        <taxon>Clostridiaceae</taxon>
        <taxon>Clostridium</taxon>
    </lineage>
</organism>
<dbReference type="InterPro" id="IPR050707">
    <property type="entry name" value="HTH_MetabolicPath_Reg"/>
</dbReference>
<dbReference type="PANTHER" id="PTHR30136:SF24">
    <property type="entry name" value="HTH-TYPE TRANSCRIPTIONAL REPRESSOR ALLR"/>
    <property type="match status" value="1"/>
</dbReference>
<evidence type="ECO:0000259" key="4">
    <source>
        <dbReference type="PROSITE" id="PS51077"/>
    </source>
</evidence>
<dbReference type="Pfam" id="PF01614">
    <property type="entry name" value="IclR_C"/>
    <property type="match status" value="1"/>
</dbReference>
<reference evidence="6 7" key="1">
    <citation type="submission" date="2018-03" db="EMBL/GenBank/DDBJ databases">
        <title>Genome sequence of Clostridium luticellarii DSM 29923.</title>
        <authorList>
            <person name="Poehlein A."/>
            <person name="Daniel R."/>
        </authorList>
    </citation>
    <scope>NUCLEOTIDE SEQUENCE [LARGE SCALE GENOMIC DNA]</scope>
    <source>
        <strain evidence="6 7">DSM 29923</strain>
    </source>
</reference>
<proteinExistence type="predicted"/>
<comment type="caution">
    <text evidence="6">The sequence shown here is derived from an EMBL/GenBank/DDBJ whole genome shotgun (WGS) entry which is preliminary data.</text>
</comment>
<dbReference type="Gene3D" id="3.30.450.40">
    <property type="match status" value="1"/>
</dbReference>
<protein>
    <submittedName>
        <fullName evidence="6">Transcriptional regulator KdgR</fullName>
    </submittedName>
</protein>
<dbReference type="GO" id="GO:0003677">
    <property type="term" value="F:DNA binding"/>
    <property type="evidence" value="ECO:0007669"/>
    <property type="project" value="UniProtKB-KW"/>
</dbReference>
<dbReference type="PANTHER" id="PTHR30136">
    <property type="entry name" value="HELIX-TURN-HELIX TRANSCRIPTIONAL REGULATOR, ICLR FAMILY"/>
    <property type="match status" value="1"/>
</dbReference>
<dbReference type="Pfam" id="PF09339">
    <property type="entry name" value="HTH_IclR"/>
    <property type="match status" value="1"/>
</dbReference>
<dbReference type="AlphaFoldDB" id="A0A2T0BJH8"/>
<keyword evidence="2" id="KW-0238">DNA-binding</keyword>
<evidence type="ECO:0000313" key="6">
    <source>
        <dbReference type="EMBL" id="PRR84034.1"/>
    </source>
</evidence>
<dbReference type="InterPro" id="IPR005471">
    <property type="entry name" value="Tscrpt_reg_IclR_N"/>
</dbReference>
<evidence type="ECO:0000256" key="2">
    <source>
        <dbReference type="ARBA" id="ARBA00023125"/>
    </source>
</evidence>
<feature type="domain" description="HTH iclR-type" evidence="4">
    <location>
        <begin position="6"/>
        <end position="68"/>
    </location>
</feature>
<sequence length="259" mass="29108">MTSNEHRPTERVLDILELLSNNSNGMTLTELSKALNAPKSSIMPLVHTMASRKFIYMQKETSKYFIGIATFSVGSSYSNHMGALELIKTEMKHIVSASNETCQLGIQSRNNLLYIAKEDSAEPIRLVSYVGKQLPLYCTAIGRAILAEKSKEEVYSLYPDGLTALTPNTITDWNRLFEELENTHIRGYAVEHEESTPFVSCVGISLCNKERTFAALSVCIPTFRFSEEKLKTVIELLKSSKKKLETYFQNCNVDLSNLS</sequence>
<dbReference type="Proteomes" id="UP000237798">
    <property type="component" value="Unassembled WGS sequence"/>
</dbReference>
<keyword evidence="3" id="KW-0804">Transcription</keyword>
<dbReference type="OrthoDB" id="9791752at2"/>
<evidence type="ECO:0000259" key="5">
    <source>
        <dbReference type="PROSITE" id="PS51078"/>
    </source>
</evidence>
<dbReference type="InterPro" id="IPR036390">
    <property type="entry name" value="WH_DNA-bd_sf"/>
</dbReference>
<dbReference type="GO" id="GO:0003700">
    <property type="term" value="F:DNA-binding transcription factor activity"/>
    <property type="evidence" value="ECO:0007669"/>
    <property type="project" value="TreeGrafter"/>
</dbReference>
<dbReference type="RefSeq" id="WP_106010118.1">
    <property type="nucleotide sequence ID" value="NZ_JALCPJ010000030.1"/>
</dbReference>
<dbReference type="PROSITE" id="PS51077">
    <property type="entry name" value="HTH_ICLR"/>
    <property type="match status" value="1"/>
</dbReference>
<keyword evidence="1" id="KW-0805">Transcription regulation</keyword>
<dbReference type="PROSITE" id="PS51078">
    <property type="entry name" value="ICLR_ED"/>
    <property type="match status" value="1"/>
</dbReference>
<gene>
    <name evidence="6" type="primary">kdgR_2</name>
    <name evidence="6" type="ORF">CLLU_25120</name>
</gene>
<name>A0A2T0BJH8_9CLOT</name>
<evidence type="ECO:0000256" key="1">
    <source>
        <dbReference type="ARBA" id="ARBA00023015"/>
    </source>
</evidence>
<keyword evidence="7" id="KW-1185">Reference proteome</keyword>
<feature type="domain" description="IclR-ED" evidence="5">
    <location>
        <begin position="69"/>
        <end position="250"/>
    </location>
</feature>
<accession>A0A2T0BJH8</accession>
<dbReference type="EMBL" id="PVXP01000041">
    <property type="protein sequence ID" value="PRR84034.1"/>
    <property type="molecule type" value="Genomic_DNA"/>
</dbReference>
<dbReference type="GO" id="GO:0045892">
    <property type="term" value="P:negative regulation of DNA-templated transcription"/>
    <property type="evidence" value="ECO:0007669"/>
    <property type="project" value="TreeGrafter"/>
</dbReference>
<dbReference type="InterPro" id="IPR029016">
    <property type="entry name" value="GAF-like_dom_sf"/>
</dbReference>